<dbReference type="PANTHER" id="PTHR13556:SF2">
    <property type="entry name" value="TRANSCRIPTIONAL ADAPTER 3"/>
    <property type="match status" value="1"/>
</dbReference>
<evidence type="ECO:0000256" key="1">
    <source>
        <dbReference type="ARBA" id="ARBA00004123"/>
    </source>
</evidence>
<protein>
    <submittedName>
        <fullName evidence="7">Transcriptional adapter 3-B</fullName>
    </submittedName>
</protein>
<evidence type="ECO:0000256" key="4">
    <source>
        <dbReference type="ARBA" id="ARBA00023163"/>
    </source>
</evidence>
<evidence type="ECO:0000256" key="5">
    <source>
        <dbReference type="ARBA" id="ARBA00023242"/>
    </source>
</evidence>
<feature type="compositionally biased region" description="Polar residues" evidence="6">
    <location>
        <begin position="71"/>
        <end position="83"/>
    </location>
</feature>
<comment type="subcellular location">
    <subcellularLocation>
        <location evidence="1">Nucleus</location>
    </subcellularLocation>
</comment>
<dbReference type="PANTHER" id="PTHR13556">
    <property type="entry name" value="TRANSCRIPTIONAL ADAPTER 3-RELATED"/>
    <property type="match status" value="1"/>
</dbReference>
<feature type="region of interest" description="Disordered" evidence="6">
    <location>
        <begin position="70"/>
        <end position="95"/>
    </location>
</feature>
<dbReference type="GO" id="GO:0003713">
    <property type="term" value="F:transcription coactivator activity"/>
    <property type="evidence" value="ECO:0007669"/>
    <property type="project" value="TreeGrafter"/>
</dbReference>
<evidence type="ECO:0000256" key="2">
    <source>
        <dbReference type="ARBA" id="ARBA00005330"/>
    </source>
</evidence>
<dbReference type="GO" id="GO:0006357">
    <property type="term" value="P:regulation of transcription by RNA polymerase II"/>
    <property type="evidence" value="ECO:0007669"/>
    <property type="project" value="TreeGrafter"/>
</dbReference>
<keyword evidence="4" id="KW-0804">Transcription</keyword>
<accession>A0A6P7GMS8</accession>
<organism evidence="7">
    <name type="scientific">Diabrotica virgifera virgifera</name>
    <name type="common">western corn rootworm</name>
    <dbReference type="NCBI Taxonomy" id="50390"/>
    <lineage>
        <taxon>Eukaryota</taxon>
        <taxon>Metazoa</taxon>
        <taxon>Ecdysozoa</taxon>
        <taxon>Arthropoda</taxon>
        <taxon>Hexapoda</taxon>
        <taxon>Insecta</taxon>
        <taxon>Pterygota</taxon>
        <taxon>Neoptera</taxon>
        <taxon>Endopterygota</taxon>
        <taxon>Coleoptera</taxon>
        <taxon>Polyphaga</taxon>
        <taxon>Cucujiformia</taxon>
        <taxon>Chrysomeloidea</taxon>
        <taxon>Chrysomelidae</taxon>
        <taxon>Galerucinae</taxon>
        <taxon>Diabroticina</taxon>
        <taxon>Diabroticites</taxon>
        <taxon>Diabrotica</taxon>
    </lineage>
</organism>
<feature type="non-terminal residue" evidence="7">
    <location>
        <position position="1"/>
    </location>
</feature>
<keyword evidence="3" id="KW-0805">Transcription regulation</keyword>
<dbReference type="GO" id="GO:0005634">
    <property type="term" value="C:nucleus"/>
    <property type="evidence" value="ECO:0007669"/>
    <property type="project" value="UniProtKB-SubCell"/>
</dbReference>
<gene>
    <name evidence="7" type="primary">LOC114344577</name>
</gene>
<dbReference type="RefSeq" id="XP_028151211.1">
    <property type="nucleotide sequence ID" value="XM_028295410.1"/>
</dbReference>
<dbReference type="InParanoid" id="A0A6P7GMS8"/>
<dbReference type="InterPro" id="IPR019340">
    <property type="entry name" value="Histone_AcTrfase_su3"/>
</dbReference>
<keyword evidence="5" id="KW-0539">Nucleus</keyword>
<sequence>TTIKRKHIDEKPKFKDFKVTLPKNNSDKFWASIEPFCASVTKDDMSFLESLIQEYSRPVDCKIPDTDEHYSNSWSDDSISEDSNPAKKKNSATNGIRKNGLQSLVESFSISPTQKLLAQLLEERVPHYPRNGLNGIKMNQLKDVSKIKTTVSAQKYGTCLDRRLKKELLEQGILTVEDLTRSEPEDEVLSEIKKCRQELVAVNEFNLAELNRLKQATLNDLHCNELKLHLEKLDKHVLDLYNKIIVTRKTAQQEEGDDFDKDVFCEQMSKEYENEVDELITQQLELNRCADDLFSSTQRIY</sequence>
<reference evidence="7" key="1">
    <citation type="submission" date="2025-08" db="UniProtKB">
        <authorList>
            <consortium name="RefSeq"/>
        </authorList>
    </citation>
    <scope>IDENTIFICATION</scope>
    <source>
        <tissue evidence="7">Whole insect</tissue>
    </source>
</reference>
<dbReference type="Pfam" id="PF10198">
    <property type="entry name" value="Ada3"/>
    <property type="match status" value="1"/>
</dbReference>
<proteinExistence type="inferred from homology"/>
<dbReference type="GO" id="GO:0000124">
    <property type="term" value="C:SAGA complex"/>
    <property type="evidence" value="ECO:0007669"/>
    <property type="project" value="TreeGrafter"/>
</dbReference>
<dbReference type="AlphaFoldDB" id="A0A6P7GMS8"/>
<name>A0A6P7GMS8_DIAVI</name>
<evidence type="ECO:0000313" key="7">
    <source>
        <dbReference type="RefSeq" id="XP_028151211.1"/>
    </source>
</evidence>
<evidence type="ECO:0000256" key="3">
    <source>
        <dbReference type="ARBA" id="ARBA00023015"/>
    </source>
</evidence>
<evidence type="ECO:0000256" key="6">
    <source>
        <dbReference type="SAM" id="MobiDB-lite"/>
    </source>
</evidence>
<comment type="similarity">
    <text evidence="2">Belongs to the NGG1 family.</text>
</comment>